<sequence length="180" mass="20077">MKKFLFFLILMVGLIIAGCSDDTKDQSGNNDSSNQQAETEQTSNEKSEKEVYEVGDTAQLHSGTYGFPFVATVNSYKLKTNSNGVPTSVINVTIKNTNKDAFIPKNKISAQVLVKDGDHTLSLNAKRDKFNALSKKLKPGEEITGNLVYSSSYIKEADKLFLAYEYMSTEETRWKLPLEK</sequence>
<keyword evidence="6" id="KW-1185">Reference proteome</keyword>
<feature type="chain" id="PRO_5045632847" description="DUF4352 domain-containing protein" evidence="3">
    <location>
        <begin position="18"/>
        <end position="180"/>
    </location>
</feature>
<accession>A0ABP3RAL0</accession>
<dbReference type="RefSeq" id="WP_390351203.1">
    <property type="nucleotide sequence ID" value="NZ_JBHUMU010000019.1"/>
</dbReference>
<evidence type="ECO:0000313" key="6">
    <source>
        <dbReference type="Proteomes" id="UP001500866"/>
    </source>
</evidence>
<dbReference type="InterPro" id="IPR029051">
    <property type="entry name" value="DUF4352"/>
</dbReference>
<dbReference type="PROSITE" id="PS51257">
    <property type="entry name" value="PROKAR_LIPOPROTEIN"/>
    <property type="match status" value="1"/>
</dbReference>
<dbReference type="EMBL" id="BAAADS010000013">
    <property type="protein sequence ID" value="GAA0603069.1"/>
    <property type="molecule type" value="Genomic_DNA"/>
</dbReference>
<evidence type="ECO:0000256" key="2">
    <source>
        <dbReference type="SAM" id="MobiDB-lite"/>
    </source>
</evidence>
<protein>
    <recommendedName>
        <fullName evidence="4">DUF4352 domain-containing protein</fullName>
    </recommendedName>
</protein>
<feature type="region of interest" description="Disordered" evidence="2">
    <location>
        <begin position="23"/>
        <end position="50"/>
    </location>
</feature>
<evidence type="ECO:0000259" key="4">
    <source>
        <dbReference type="Pfam" id="PF11611"/>
    </source>
</evidence>
<dbReference type="Proteomes" id="UP001500866">
    <property type="component" value="Unassembled WGS sequence"/>
</dbReference>
<evidence type="ECO:0000256" key="1">
    <source>
        <dbReference type="ARBA" id="ARBA00022729"/>
    </source>
</evidence>
<dbReference type="Pfam" id="PF11611">
    <property type="entry name" value="DUF4352"/>
    <property type="match status" value="1"/>
</dbReference>
<reference evidence="6" key="1">
    <citation type="journal article" date="2019" name="Int. J. Syst. Evol. Microbiol.">
        <title>The Global Catalogue of Microorganisms (GCM) 10K type strain sequencing project: providing services to taxonomists for standard genome sequencing and annotation.</title>
        <authorList>
            <consortium name="The Broad Institute Genomics Platform"/>
            <consortium name="The Broad Institute Genome Sequencing Center for Infectious Disease"/>
            <person name="Wu L."/>
            <person name="Ma J."/>
        </authorList>
    </citation>
    <scope>NUCLEOTIDE SEQUENCE [LARGE SCALE GENOMIC DNA]</scope>
    <source>
        <strain evidence="6">JCM 15395</strain>
    </source>
</reference>
<gene>
    <name evidence="5" type="ORF">GCM10009001_20080</name>
</gene>
<proteinExistence type="predicted"/>
<feature type="domain" description="DUF4352" evidence="4">
    <location>
        <begin position="53"/>
        <end position="160"/>
    </location>
</feature>
<feature type="signal peptide" evidence="3">
    <location>
        <begin position="1"/>
        <end position="17"/>
    </location>
</feature>
<evidence type="ECO:0000313" key="5">
    <source>
        <dbReference type="EMBL" id="GAA0603069.1"/>
    </source>
</evidence>
<evidence type="ECO:0000256" key="3">
    <source>
        <dbReference type="SAM" id="SignalP"/>
    </source>
</evidence>
<dbReference type="Gene3D" id="2.60.40.1240">
    <property type="match status" value="1"/>
</dbReference>
<feature type="compositionally biased region" description="Polar residues" evidence="2">
    <location>
        <begin position="26"/>
        <end position="42"/>
    </location>
</feature>
<organism evidence="5 6">
    <name type="scientific">Virgibacillus siamensis</name>
    <dbReference type="NCBI Taxonomy" id="480071"/>
    <lineage>
        <taxon>Bacteria</taxon>
        <taxon>Bacillati</taxon>
        <taxon>Bacillota</taxon>
        <taxon>Bacilli</taxon>
        <taxon>Bacillales</taxon>
        <taxon>Bacillaceae</taxon>
        <taxon>Virgibacillus</taxon>
    </lineage>
</organism>
<comment type="caution">
    <text evidence="5">The sequence shown here is derived from an EMBL/GenBank/DDBJ whole genome shotgun (WGS) entry which is preliminary data.</text>
</comment>
<keyword evidence="1 3" id="KW-0732">Signal</keyword>
<name>A0ABP3RAL0_9BACI</name>
<dbReference type="InterPro" id="IPR029050">
    <property type="entry name" value="Immunoprotect_excell_Ig-like"/>
</dbReference>